<keyword evidence="5 9" id="KW-0812">Transmembrane</keyword>
<keyword evidence="7 9" id="KW-1133">Transmembrane helix</keyword>
<name>A0A953N9Q2_9BURK</name>
<evidence type="ECO:0000256" key="7">
    <source>
        <dbReference type="ARBA" id="ARBA00022989"/>
    </source>
</evidence>
<keyword evidence="8 9" id="KW-0472">Membrane</keyword>
<dbReference type="AlphaFoldDB" id="A0A953N9Q2"/>
<dbReference type="PANTHER" id="PTHR30330">
    <property type="entry name" value="AGSS FAMILY TRANSPORTER, SODIUM-ALANINE"/>
    <property type="match status" value="1"/>
</dbReference>
<feature type="transmembrane region" description="Helical" evidence="9">
    <location>
        <begin position="96"/>
        <end position="113"/>
    </location>
</feature>
<feature type="transmembrane region" description="Helical" evidence="9">
    <location>
        <begin position="209"/>
        <end position="232"/>
    </location>
</feature>
<accession>A0A953N9Q2</accession>
<keyword evidence="6 9" id="KW-0769">Symport</keyword>
<dbReference type="Proteomes" id="UP000739565">
    <property type="component" value="Unassembled WGS sequence"/>
</dbReference>
<evidence type="ECO:0000313" key="10">
    <source>
        <dbReference type="EMBL" id="MBZ1349291.1"/>
    </source>
</evidence>
<protein>
    <submittedName>
        <fullName evidence="10">Sodium:alanine symporter family protein</fullName>
    </submittedName>
</protein>
<organism evidence="10 11">
    <name type="scientific">Zwartia hollandica</name>
    <dbReference type="NCBI Taxonomy" id="324606"/>
    <lineage>
        <taxon>Bacteria</taxon>
        <taxon>Pseudomonadati</taxon>
        <taxon>Pseudomonadota</taxon>
        <taxon>Betaproteobacteria</taxon>
        <taxon>Burkholderiales</taxon>
        <taxon>Alcaligenaceae</taxon>
        <taxon>Zwartia</taxon>
    </lineage>
</organism>
<comment type="caution">
    <text evidence="10">The sequence shown here is derived from an EMBL/GenBank/DDBJ whole genome shotgun (WGS) entry which is preliminary data.</text>
</comment>
<gene>
    <name evidence="10" type="ORF">KZZ10_01405</name>
</gene>
<feature type="transmembrane region" description="Helical" evidence="9">
    <location>
        <begin position="303"/>
        <end position="325"/>
    </location>
</feature>
<evidence type="ECO:0000256" key="6">
    <source>
        <dbReference type="ARBA" id="ARBA00022847"/>
    </source>
</evidence>
<keyword evidence="4" id="KW-1003">Cell membrane</keyword>
<evidence type="ECO:0000256" key="2">
    <source>
        <dbReference type="ARBA" id="ARBA00009261"/>
    </source>
</evidence>
<keyword evidence="11" id="KW-1185">Reference proteome</keyword>
<feature type="transmembrane region" description="Helical" evidence="9">
    <location>
        <begin position="69"/>
        <end position="90"/>
    </location>
</feature>
<dbReference type="FunFam" id="1.20.1740.10:FF:000004">
    <property type="entry name" value="Sodium:alanine symporter family protein"/>
    <property type="match status" value="1"/>
</dbReference>
<reference evidence="10" key="1">
    <citation type="submission" date="2021-07" db="EMBL/GenBank/DDBJ databases">
        <title>New genus and species of the family Alcaligenaceae.</title>
        <authorList>
            <person name="Hahn M.W."/>
        </authorList>
    </citation>
    <scope>NUCLEOTIDE SEQUENCE</scope>
    <source>
        <strain evidence="10">LF4-65</strain>
    </source>
</reference>
<comment type="subcellular location">
    <subcellularLocation>
        <location evidence="9">Cell inner membrane</location>
        <topology evidence="9">Multi-pass membrane protein</topology>
    </subcellularLocation>
    <subcellularLocation>
        <location evidence="1">Cell membrane</location>
        <topology evidence="1">Multi-pass membrane protein</topology>
    </subcellularLocation>
</comment>
<dbReference type="RefSeq" id="WP_259659698.1">
    <property type="nucleotide sequence ID" value="NZ_JAHXRI010000001.1"/>
</dbReference>
<comment type="similarity">
    <text evidence="2 9">Belongs to the alanine or glycine:cation symporter (AGCS) (TC 2.A.25) family.</text>
</comment>
<dbReference type="PANTHER" id="PTHR30330:SF3">
    <property type="entry name" value="TRANSCRIPTIONAL REGULATOR, LRP FAMILY"/>
    <property type="match status" value="1"/>
</dbReference>
<evidence type="ECO:0000256" key="3">
    <source>
        <dbReference type="ARBA" id="ARBA00022448"/>
    </source>
</evidence>
<feature type="transmembrane region" description="Helical" evidence="9">
    <location>
        <begin position="412"/>
        <end position="430"/>
    </location>
</feature>
<dbReference type="PRINTS" id="PR00175">
    <property type="entry name" value="NAALASMPORT"/>
</dbReference>
<evidence type="ECO:0000256" key="1">
    <source>
        <dbReference type="ARBA" id="ARBA00004651"/>
    </source>
</evidence>
<keyword evidence="9" id="KW-0997">Cell inner membrane</keyword>
<feature type="transmembrane region" description="Helical" evidence="9">
    <location>
        <begin position="238"/>
        <end position="261"/>
    </location>
</feature>
<evidence type="ECO:0000256" key="9">
    <source>
        <dbReference type="RuleBase" id="RU363064"/>
    </source>
</evidence>
<keyword evidence="3 9" id="KW-0813">Transport</keyword>
<dbReference type="PROSITE" id="PS00873">
    <property type="entry name" value="NA_ALANINE_SYMP"/>
    <property type="match status" value="1"/>
</dbReference>
<feature type="transmembrane region" description="Helical" evidence="9">
    <location>
        <begin position="345"/>
        <end position="366"/>
    </location>
</feature>
<evidence type="ECO:0000256" key="4">
    <source>
        <dbReference type="ARBA" id="ARBA00022475"/>
    </source>
</evidence>
<feature type="transmembrane region" description="Helical" evidence="9">
    <location>
        <begin position="146"/>
        <end position="164"/>
    </location>
</feature>
<dbReference type="Gene3D" id="1.20.1740.10">
    <property type="entry name" value="Amino acid/polyamine transporter I"/>
    <property type="match status" value="1"/>
</dbReference>
<feature type="transmembrane region" description="Helical" evidence="9">
    <location>
        <begin position="184"/>
        <end position="202"/>
    </location>
</feature>
<evidence type="ECO:0000313" key="11">
    <source>
        <dbReference type="Proteomes" id="UP000739565"/>
    </source>
</evidence>
<dbReference type="Pfam" id="PF01235">
    <property type="entry name" value="Na_Ala_symp"/>
    <property type="match status" value="1"/>
</dbReference>
<dbReference type="GO" id="GO:0005886">
    <property type="term" value="C:plasma membrane"/>
    <property type="evidence" value="ECO:0007669"/>
    <property type="project" value="UniProtKB-SubCell"/>
</dbReference>
<dbReference type="EMBL" id="JAHXRI010000001">
    <property type="protein sequence ID" value="MBZ1349291.1"/>
    <property type="molecule type" value="Genomic_DNA"/>
</dbReference>
<evidence type="ECO:0000256" key="5">
    <source>
        <dbReference type="ARBA" id="ARBA00022692"/>
    </source>
</evidence>
<evidence type="ECO:0000256" key="8">
    <source>
        <dbReference type="ARBA" id="ARBA00023136"/>
    </source>
</evidence>
<proteinExistence type="inferred from homology"/>
<sequence>MESLTILFHTLGGYVWGPVLLILLVGTGCYLTIRLGALQIRLLPEALRMAFSPKRHPDMPGDISQFQSLMTALAATIGTGNIAGVATAVVLGGPGAIFWMWLSAFFGMATKYAEGLLAVKYRVKEADGTMSGGPMYYIANGLKMKWLAICFAVFGMIAALGTGASVQSNSLAQSAQASFGMPGWLTGVILTTITALVILGGIKSIARVTAVIVPFMAATYLLGGLAVILFNIEALLPALAVIFQDAFTGQAAAGGAIGTVIRYGVARGVFSNEAGLGTAPIAAAAAKTDQPVKQALVSMTGTFIDTIIVCSITGIVLVMGGQYQSGTTGAALTSLSFDNMLPGPGGWIVTIGLLFFAYSTILGWSYYGEKCTQYALGKRFVTPYRWVYTSFVMIGTVVSLDLVWAVSDVFNGLMAFPNLIGIVLLSGVVIKETQEYLKARDK</sequence>
<dbReference type="InterPro" id="IPR001463">
    <property type="entry name" value="Na/Ala_symport"/>
</dbReference>
<dbReference type="NCBIfam" id="TIGR00835">
    <property type="entry name" value="agcS"/>
    <property type="match status" value="1"/>
</dbReference>
<feature type="transmembrane region" description="Helical" evidence="9">
    <location>
        <begin position="6"/>
        <end position="33"/>
    </location>
</feature>
<dbReference type="GO" id="GO:0005283">
    <property type="term" value="F:amino acid:sodium symporter activity"/>
    <property type="evidence" value="ECO:0007669"/>
    <property type="project" value="InterPro"/>
</dbReference>
<feature type="transmembrane region" description="Helical" evidence="9">
    <location>
        <begin position="386"/>
        <end position="406"/>
    </location>
</feature>